<protein>
    <submittedName>
        <fullName evidence="2">Uncharacterized protein</fullName>
    </submittedName>
</protein>
<proteinExistence type="predicted"/>
<dbReference type="OrthoDB" id="5095531at2759"/>
<evidence type="ECO:0000256" key="1">
    <source>
        <dbReference type="SAM" id="MobiDB-lite"/>
    </source>
</evidence>
<dbReference type="Proteomes" id="UP000622797">
    <property type="component" value="Unassembled WGS sequence"/>
</dbReference>
<organism evidence="2 3">
    <name type="scientific">Fusarium sarcochroum</name>
    <dbReference type="NCBI Taxonomy" id="1208366"/>
    <lineage>
        <taxon>Eukaryota</taxon>
        <taxon>Fungi</taxon>
        <taxon>Dikarya</taxon>
        <taxon>Ascomycota</taxon>
        <taxon>Pezizomycotina</taxon>
        <taxon>Sordariomycetes</taxon>
        <taxon>Hypocreomycetidae</taxon>
        <taxon>Hypocreales</taxon>
        <taxon>Nectriaceae</taxon>
        <taxon>Fusarium</taxon>
        <taxon>Fusarium lateritium species complex</taxon>
    </lineage>
</organism>
<sequence length="849" mass="96180">MADKAEDPLSLKAADPTVRLRGKKQEYGETEEIAIFESRGGKPEDLMDEERWLQDPTGGQATWSSLNTLHQLHRSRDQKPAFGEEGSENLCIWDPSTVEDMENEGLPSAIDHCQTFRKGFRMPIGEIWAFKVLARACQATTCKPYHLSTDQALRKLLGIAQDNLLTPSDKIKAVVVGLSTITFEPVVLVKADTTQVAQDADGLRDDQSGNKGPGDRINKDNMELVTLKTLPDNLLCGNGINWFQNALIPGNLAYVKRALWDQLSTHEKRTFLQIMKREHTLLMKGLGSSAVTTVLPSNEDQERKPAICRPIHSTNDWDNLHYILEWPPMALLNFSHDIISAVRSFPRKCKHDSVPVNLALAAIIIFFDLEKKEQKDEGFLWTKIPEVPLARFVLYFPHMLRFVEVMQLTAFVNPLRFAEVNYRRDCHRNLGEFQIDPEGLDTAKMRQWYTALQSHSPTFSSSYRFKLVPASMPGTSMVFPQACPEVDQPSPDLFALCLLDDVRTFGLPSYHPDAREECYQMVGGPTYLFPACELLSSLRLHGSQKAGYWKPELKQRIMALTGPAREVGHIFGRVVAGSISNLAQSRVLRLFDEVCSYREDLGLRDSVAEIKRREVCQETEQLLHIAKSLGVSELWMDIDTLRLGWHGMEAHLSAVGYKKGQKRVAVPDFPRSNKRIKAPIRLLNPRIKSKIEELIENLEPLSLDWDPLRDYLKSTPQPTANGAQDALLHVKSFISDMQNAFSEENSENCQGSLDRVIRMAFRAAGFYDEPQLALVNYETRWVVPRKKFSEFGKLAGDTMEAIYRLRGTADEFSLASPQIEKLRESKMVKDQNEDYKKIDSLLENNLSSV</sequence>
<feature type="region of interest" description="Disordered" evidence="1">
    <location>
        <begin position="1"/>
        <end position="26"/>
    </location>
</feature>
<feature type="compositionally biased region" description="Basic and acidic residues" evidence="1">
    <location>
        <begin position="201"/>
        <end position="218"/>
    </location>
</feature>
<comment type="caution">
    <text evidence="2">The sequence shown here is derived from an EMBL/GenBank/DDBJ whole genome shotgun (WGS) entry which is preliminary data.</text>
</comment>
<keyword evidence="3" id="KW-1185">Reference proteome</keyword>
<feature type="region of interest" description="Disordered" evidence="1">
    <location>
        <begin position="199"/>
        <end position="218"/>
    </location>
</feature>
<accession>A0A8H4X976</accession>
<dbReference type="AlphaFoldDB" id="A0A8H4X976"/>
<reference evidence="2" key="1">
    <citation type="journal article" date="2020" name="BMC Genomics">
        <title>Correction to: Identification and distribution of gene clusters required for synthesis of sphingolipid metabolism inhibitors in diverse species of the filamentous fungus Fusarium.</title>
        <authorList>
            <person name="Kim H.S."/>
            <person name="Lohmar J.M."/>
            <person name="Busman M."/>
            <person name="Brown D.W."/>
            <person name="Naumann T.A."/>
            <person name="Divon H.H."/>
            <person name="Lysoe E."/>
            <person name="Uhlig S."/>
            <person name="Proctor R.H."/>
        </authorList>
    </citation>
    <scope>NUCLEOTIDE SEQUENCE</scope>
    <source>
        <strain evidence="2">NRRL 20472</strain>
    </source>
</reference>
<dbReference type="EMBL" id="JABEXW010000335">
    <property type="protein sequence ID" value="KAF4965641.1"/>
    <property type="molecule type" value="Genomic_DNA"/>
</dbReference>
<name>A0A8H4X976_9HYPO</name>
<evidence type="ECO:0000313" key="3">
    <source>
        <dbReference type="Proteomes" id="UP000622797"/>
    </source>
</evidence>
<reference evidence="2" key="2">
    <citation type="submission" date="2020-05" db="EMBL/GenBank/DDBJ databases">
        <authorList>
            <person name="Kim H.-S."/>
            <person name="Proctor R.H."/>
            <person name="Brown D.W."/>
        </authorList>
    </citation>
    <scope>NUCLEOTIDE SEQUENCE</scope>
    <source>
        <strain evidence="2">NRRL 20472</strain>
    </source>
</reference>
<gene>
    <name evidence="2" type="ORF">FSARC_6578</name>
</gene>
<evidence type="ECO:0000313" key="2">
    <source>
        <dbReference type="EMBL" id="KAF4965641.1"/>
    </source>
</evidence>